<dbReference type="PANTHER" id="PTHR10492">
    <property type="match status" value="1"/>
</dbReference>
<dbReference type="SUPFAM" id="SSF52540">
    <property type="entry name" value="P-loop containing nucleoside triphosphate hydrolases"/>
    <property type="match status" value="1"/>
</dbReference>
<evidence type="ECO:0000313" key="6">
    <source>
        <dbReference type="EMBL" id="KAK3852238.1"/>
    </source>
</evidence>
<evidence type="ECO:0000256" key="2">
    <source>
        <dbReference type="SAM" id="MobiDB-lite"/>
    </source>
</evidence>
<dbReference type="PANTHER" id="PTHR10492:SF57">
    <property type="entry name" value="ATP-DEPENDENT DNA HELICASE"/>
    <property type="match status" value="1"/>
</dbReference>
<feature type="domain" description="Helitron helicase-like" evidence="4">
    <location>
        <begin position="12"/>
        <end position="192"/>
    </location>
</feature>
<dbReference type="Pfam" id="PF14214">
    <property type="entry name" value="Helitron_like_N"/>
    <property type="match status" value="1"/>
</dbReference>
<dbReference type="Pfam" id="PF05970">
    <property type="entry name" value="PIF1"/>
    <property type="match status" value="1"/>
</dbReference>
<dbReference type="EMBL" id="JAWQEG010007523">
    <property type="protein sequence ID" value="KAK3852240.1"/>
    <property type="molecule type" value="Genomic_DNA"/>
</dbReference>
<keyword evidence="1" id="KW-0347">Helicase</keyword>
<dbReference type="Proteomes" id="UP001286313">
    <property type="component" value="Unassembled WGS sequence"/>
</dbReference>
<name>A0AAE1EIP3_PETCI</name>
<dbReference type="Gene3D" id="3.40.50.300">
    <property type="entry name" value="P-loop containing nucleotide triphosphate hydrolases"/>
    <property type="match status" value="1"/>
</dbReference>
<dbReference type="GO" id="GO:0006310">
    <property type="term" value="P:DNA recombination"/>
    <property type="evidence" value="ECO:0007669"/>
    <property type="project" value="UniProtKB-KW"/>
</dbReference>
<comment type="catalytic activity">
    <reaction evidence="1">
        <text>ATP + H2O = ADP + phosphate + H(+)</text>
        <dbReference type="Rhea" id="RHEA:13065"/>
        <dbReference type="ChEBI" id="CHEBI:15377"/>
        <dbReference type="ChEBI" id="CHEBI:15378"/>
        <dbReference type="ChEBI" id="CHEBI:30616"/>
        <dbReference type="ChEBI" id="CHEBI:43474"/>
        <dbReference type="ChEBI" id="CHEBI:456216"/>
        <dbReference type="EC" id="5.6.2.3"/>
    </reaction>
</comment>
<evidence type="ECO:0000259" key="3">
    <source>
        <dbReference type="Pfam" id="PF05970"/>
    </source>
</evidence>
<evidence type="ECO:0000313" key="8">
    <source>
        <dbReference type="Proteomes" id="UP001286313"/>
    </source>
</evidence>
<dbReference type="GO" id="GO:0016787">
    <property type="term" value="F:hydrolase activity"/>
    <property type="evidence" value="ECO:0007669"/>
    <property type="project" value="UniProtKB-KW"/>
</dbReference>
<keyword evidence="1" id="KW-0227">DNA damage</keyword>
<dbReference type="EMBL" id="JAWQEG010007523">
    <property type="protein sequence ID" value="KAK3852237.1"/>
    <property type="molecule type" value="Genomic_DNA"/>
</dbReference>
<reference evidence="7" key="1">
    <citation type="submission" date="2023-10" db="EMBL/GenBank/DDBJ databases">
        <title>Genome assemblies of two species of porcelain crab, Petrolisthes cinctipes and Petrolisthes manimaculis (Anomura: Porcellanidae).</title>
        <authorList>
            <person name="Angst P."/>
        </authorList>
    </citation>
    <scope>NUCLEOTIDE SEQUENCE</scope>
    <source>
        <strain evidence="7">PB745_01</strain>
        <tissue evidence="7">Gill</tissue>
    </source>
</reference>
<keyword evidence="1" id="KW-0233">DNA recombination</keyword>
<evidence type="ECO:0000256" key="1">
    <source>
        <dbReference type="RuleBase" id="RU363044"/>
    </source>
</evidence>
<feature type="region of interest" description="Disordered" evidence="2">
    <location>
        <begin position="862"/>
        <end position="1160"/>
    </location>
</feature>
<organism evidence="7 8">
    <name type="scientific">Petrolisthes cinctipes</name>
    <name type="common">Flat porcelain crab</name>
    <dbReference type="NCBI Taxonomy" id="88211"/>
    <lineage>
        <taxon>Eukaryota</taxon>
        <taxon>Metazoa</taxon>
        <taxon>Ecdysozoa</taxon>
        <taxon>Arthropoda</taxon>
        <taxon>Crustacea</taxon>
        <taxon>Multicrustacea</taxon>
        <taxon>Malacostraca</taxon>
        <taxon>Eumalacostraca</taxon>
        <taxon>Eucarida</taxon>
        <taxon>Decapoda</taxon>
        <taxon>Pleocyemata</taxon>
        <taxon>Anomura</taxon>
        <taxon>Galatheoidea</taxon>
        <taxon>Porcellanidae</taxon>
        <taxon>Petrolisthes</taxon>
    </lineage>
</organism>
<keyword evidence="8" id="KW-1185">Reference proteome</keyword>
<feature type="compositionally biased region" description="Basic and acidic residues" evidence="2">
    <location>
        <begin position="1055"/>
        <end position="1117"/>
    </location>
</feature>
<gene>
    <name evidence="5" type="ORF">Pcinc_041167</name>
    <name evidence="6" type="ORF">Pcinc_041168</name>
    <name evidence="7" type="ORF">Pcinc_041169</name>
</gene>
<sequence length="1435" mass="166647">MPTNKKVSCKHFYAYHLMERENTFNHILRFKQVLSQFLVDMFAKIETERLLYVRLNQQKLRAADYIHLQDAINADGHAHNVGQQVILPSSHIGSPRYMHACCQDAMAYVRKYGRPDLFITFTCNPKWQEIQNELFDGQTHYDRHDLTARVFHEKHKKLIWLLRHGKIFGELQCFMSTIEWQKRGLPHSHTLIWCKEKIRPEQIDDIISAKLPDEEEDKHLYDIVKKNMVHGPCGRHNPKSPCMQDKKCTKKYPRSFVQETQTGLDGYPLYQRLKPQDGGRSFKLKIGHGPEAHEIVVDNQWIVPYNPLLLKILGAHVNVESCTSIKSIKYVCKYVNKGSDMAVFGVQEDDSDEIKKFQLGRFISSNEAAWRIFGLDIHDHHPTVQRLAVHLKNGQRVYFTEETARQALEQPSQTTLTAFFLLCHNDEFAKSLLYCEVPSHYTWREKKWHRRKLGEDVENWPGVKKNDAISRVYTVSPRHQECYFLRLLLHHVRGPTSFEDLRTHEGHVCGTYREACLLYGLLEDDEHWNLTLQDAAATKHPKQMRQLFAIMLHTCEMSNPAFLWDNHKESLSEDIHYRVQCENPDMEVLYNNDILNEALVDVQDRLQALGGSSIEVYGLPTPQLNEGAALSTEMTRETNYNSEELAAFVQANQPKMVHDQATAFNIIMASIEEEHGGLFFLDAPGGTGKTFVTNLILAKVRQKKSIALAVASSGIAATLLDGGRTAHSAFKLPLDLSRQESPSCNISKASAKAKVLQRCKLIIWDEATMSHKRAFEALDRTLKFLRNNDKLMGGVTVVLSGDFRQTLPVITRGTRADEVNACIKASQLWQQTKRLTLSTNFRVQLHGGESAGQFANQLLQHPGLDVMPPKRPSIGRQTSDSKRKTREREQESSDEQSQRQETNRHSEETRRAQESAEETRQRQETNRHREQTRRAQQSAEERRQRQETNLHREQTRRAQESAEETRQRQDTNRHREQTRRAQESAEETRQRQDTNRHREQTRRAQESAEETRQRQDTNRHREQTRRAQESAEETRQRQDTNRHREQTRRAQQSPEETRQRQDTNRHREQTRRAQESAEERRQRQDTNRHREQTRRAQESAEETRQRQDTNRHREQTRRAQQSAKETRQRQETHCHRATSRHGEENPPETAQRHAPDRTAKSAFKPAINIVWLKAAFSYDLSKEYGSDPKITIGRMDNICMHCQAKKWPGEAPGLCCTGGKVVLDAIQNPPDVLKNLLTENSPQGKQFRSKLWKYNAAFMMTSFGADKNLTDYGFFSTFKIQGQCYHKIGSLLPLPGEEPKYVQVYFINTSKEEADRRCVLNYGVDLAIITDIQEMLHTTHPYVRSFKLALEEMELPDHKVFIHADKRPEGEHARRFNAPVANEVGVLMVGEQHGSRDIVLKQRDHQLTRIKETHRAYDCLQYPLMFVRGEDGYNF</sequence>
<accession>A0AAE1EIP3</accession>
<evidence type="ECO:0000313" key="5">
    <source>
        <dbReference type="EMBL" id="KAK3852237.1"/>
    </source>
</evidence>
<comment type="cofactor">
    <cofactor evidence="1">
        <name>Mg(2+)</name>
        <dbReference type="ChEBI" id="CHEBI:18420"/>
    </cofactor>
</comment>
<dbReference type="EMBL" id="JAWQEG010007523">
    <property type="protein sequence ID" value="KAK3852238.1"/>
    <property type="molecule type" value="Genomic_DNA"/>
</dbReference>
<protein>
    <recommendedName>
        <fullName evidence="1">ATP-dependent DNA helicase</fullName>
        <ecNumber evidence="1">5.6.2.3</ecNumber>
    </recommendedName>
</protein>
<feature type="compositionally biased region" description="Basic and acidic residues" evidence="2">
    <location>
        <begin position="1124"/>
        <end position="1159"/>
    </location>
</feature>
<comment type="similarity">
    <text evidence="1">Belongs to the helicase family.</text>
</comment>
<keyword evidence="1" id="KW-0067">ATP-binding</keyword>
<keyword evidence="1" id="KW-0234">DNA repair</keyword>
<dbReference type="InterPro" id="IPR010285">
    <property type="entry name" value="DNA_helicase_pif1-like_DEAD"/>
</dbReference>
<dbReference type="InterPro" id="IPR025476">
    <property type="entry name" value="Helitron_helicase-like"/>
</dbReference>
<dbReference type="GO" id="GO:0043139">
    <property type="term" value="F:5'-3' DNA helicase activity"/>
    <property type="evidence" value="ECO:0007669"/>
    <property type="project" value="UniProtKB-EC"/>
</dbReference>
<dbReference type="GO" id="GO:0005524">
    <property type="term" value="F:ATP binding"/>
    <property type="evidence" value="ECO:0007669"/>
    <property type="project" value="UniProtKB-KW"/>
</dbReference>
<proteinExistence type="inferred from homology"/>
<comment type="caution">
    <text evidence="7">The sequence shown here is derived from an EMBL/GenBank/DDBJ whole genome shotgun (WGS) entry which is preliminary data.</text>
</comment>
<feature type="domain" description="DNA helicase Pif1-like DEAD-box helicase" evidence="3">
    <location>
        <begin position="657"/>
        <end position="846"/>
    </location>
</feature>
<evidence type="ECO:0000259" key="4">
    <source>
        <dbReference type="Pfam" id="PF14214"/>
    </source>
</evidence>
<dbReference type="EC" id="5.6.2.3" evidence="1"/>
<dbReference type="GO" id="GO:0006281">
    <property type="term" value="P:DNA repair"/>
    <property type="evidence" value="ECO:0007669"/>
    <property type="project" value="UniProtKB-KW"/>
</dbReference>
<keyword evidence="1" id="KW-0547">Nucleotide-binding</keyword>
<dbReference type="InterPro" id="IPR027417">
    <property type="entry name" value="P-loop_NTPase"/>
</dbReference>
<dbReference type="GO" id="GO:0000723">
    <property type="term" value="P:telomere maintenance"/>
    <property type="evidence" value="ECO:0007669"/>
    <property type="project" value="InterPro"/>
</dbReference>
<keyword evidence="1" id="KW-0378">Hydrolase</keyword>
<evidence type="ECO:0000313" key="7">
    <source>
        <dbReference type="EMBL" id="KAK3852240.1"/>
    </source>
</evidence>
<feature type="compositionally biased region" description="Basic and acidic residues" evidence="2">
    <location>
        <begin position="879"/>
        <end position="1048"/>
    </location>
</feature>